<dbReference type="InParanoid" id="A0A0D2WP08"/>
<evidence type="ECO:0000256" key="7">
    <source>
        <dbReference type="RuleBase" id="RU003827"/>
    </source>
</evidence>
<dbReference type="PANTHER" id="PTHR22811">
    <property type="entry name" value="TRANSMEMBRANE EMP24 DOMAIN-CONTAINING PROTEIN"/>
    <property type="match status" value="1"/>
</dbReference>
<evidence type="ECO:0000313" key="10">
    <source>
        <dbReference type="EMBL" id="KJE92288.1"/>
    </source>
</evidence>
<dbReference type="eggNOG" id="KOG1691">
    <property type="taxonomic scope" value="Eukaryota"/>
</dbReference>
<evidence type="ECO:0000256" key="4">
    <source>
        <dbReference type="ARBA" id="ARBA00022729"/>
    </source>
</evidence>
<organism evidence="10 11">
    <name type="scientific">Capsaspora owczarzaki (strain ATCC 30864)</name>
    <dbReference type="NCBI Taxonomy" id="595528"/>
    <lineage>
        <taxon>Eukaryota</taxon>
        <taxon>Filasterea</taxon>
        <taxon>Capsaspora</taxon>
    </lineage>
</organism>
<dbReference type="PhylomeDB" id="A0A0D2WP08"/>
<sequence length="297" mass="33829">MCGSTARRKNGMVAILSSSSHLSRLSCAELSQMISIPVFIFTPVFVLSFRSPFCFLHQYRPLFATMEQQFQRRVSRRRSSLVVAATVAAVVLLMLAYSPQSASAVSFELPATTVRCFKESVHKGQQFVGSYSVSDPANQQIINLKVTDSHNGIVYAKDNIDTVSSKKFAFSADQDELYEFCFESRVDAGVHVTPEHKRDISISFKQGVEARDYEALAQAEQLKPLELTMRKVEDLSQSILSSFEYLRQREEEMRDTNESTNERVMYFSILSMVILIALAVWQIFYLKRYFKSKQIIN</sequence>
<accession>A0A0D2WP08</accession>
<keyword evidence="6 8" id="KW-0472">Membrane</keyword>
<dbReference type="GO" id="GO:0016020">
    <property type="term" value="C:membrane"/>
    <property type="evidence" value="ECO:0007669"/>
    <property type="project" value="UniProtKB-SubCell"/>
</dbReference>
<feature type="transmembrane region" description="Helical" evidence="8">
    <location>
        <begin position="80"/>
        <end position="97"/>
    </location>
</feature>
<keyword evidence="11" id="KW-1185">Reference proteome</keyword>
<evidence type="ECO:0000259" key="9">
    <source>
        <dbReference type="PROSITE" id="PS50866"/>
    </source>
</evidence>
<gene>
    <name evidence="10" type="ORF">CAOG_003289</name>
</gene>
<feature type="domain" description="GOLD" evidence="9">
    <location>
        <begin position="114"/>
        <end position="231"/>
    </location>
</feature>
<evidence type="ECO:0000256" key="6">
    <source>
        <dbReference type="ARBA" id="ARBA00023136"/>
    </source>
</evidence>
<protein>
    <submittedName>
        <fullName evidence="10">Transmembrane emp24 domain-containing protein 10</fullName>
    </submittedName>
</protein>
<evidence type="ECO:0000256" key="8">
    <source>
        <dbReference type="SAM" id="Phobius"/>
    </source>
</evidence>
<comment type="subcellular location">
    <subcellularLocation>
        <location evidence="1 7">Membrane</location>
        <topology evidence="1 7">Single-pass type I membrane protein</topology>
    </subcellularLocation>
</comment>
<proteinExistence type="inferred from homology"/>
<dbReference type="Proteomes" id="UP000008743">
    <property type="component" value="Unassembled WGS sequence"/>
</dbReference>
<dbReference type="PROSITE" id="PS50866">
    <property type="entry name" value="GOLD"/>
    <property type="match status" value="1"/>
</dbReference>
<keyword evidence="3 7" id="KW-0812">Transmembrane</keyword>
<dbReference type="InterPro" id="IPR009038">
    <property type="entry name" value="GOLD_dom"/>
</dbReference>
<evidence type="ECO:0000256" key="5">
    <source>
        <dbReference type="ARBA" id="ARBA00022989"/>
    </source>
</evidence>
<comment type="similarity">
    <text evidence="2 7">Belongs to the EMP24/GP25L family.</text>
</comment>
<keyword evidence="4" id="KW-0732">Signal</keyword>
<evidence type="ECO:0000256" key="2">
    <source>
        <dbReference type="ARBA" id="ARBA00007104"/>
    </source>
</evidence>
<dbReference type="InterPro" id="IPR015720">
    <property type="entry name" value="Emp24-like"/>
</dbReference>
<dbReference type="Pfam" id="PF01105">
    <property type="entry name" value="EMP24_GP25L"/>
    <property type="match status" value="1"/>
</dbReference>
<name>A0A0D2WP08_CAPO3</name>
<dbReference type="STRING" id="595528.A0A0D2WP08"/>
<evidence type="ECO:0000256" key="3">
    <source>
        <dbReference type="ARBA" id="ARBA00022692"/>
    </source>
</evidence>
<keyword evidence="5 8" id="KW-1133">Transmembrane helix</keyword>
<dbReference type="FunCoup" id="A0A0D2WP08">
    <property type="interactions" value="621"/>
</dbReference>
<feature type="transmembrane region" description="Helical" evidence="8">
    <location>
        <begin position="264"/>
        <end position="286"/>
    </location>
</feature>
<dbReference type="AlphaFoldDB" id="A0A0D2WP08"/>
<evidence type="ECO:0000313" key="11">
    <source>
        <dbReference type="Proteomes" id="UP000008743"/>
    </source>
</evidence>
<evidence type="ECO:0000256" key="1">
    <source>
        <dbReference type="ARBA" id="ARBA00004479"/>
    </source>
</evidence>
<dbReference type="OrthoDB" id="1929172at2759"/>
<reference evidence="11" key="1">
    <citation type="submission" date="2011-02" db="EMBL/GenBank/DDBJ databases">
        <title>The Genome Sequence of Capsaspora owczarzaki ATCC 30864.</title>
        <authorList>
            <person name="Russ C."/>
            <person name="Cuomo C."/>
            <person name="Burger G."/>
            <person name="Gray M.W."/>
            <person name="Holland P.W.H."/>
            <person name="King N."/>
            <person name="Lang F.B.F."/>
            <person name="Roger A.J."/>
            <person name="Ruiz-Trillo I."/>
            <person name="Young S.K."/>
            <person name="Zeng Q."/>
            <person name="Gargeya S."/>
            <person name="Alvarado L."/>
            <person name="Berlin A."/>
            <person name="Chapman S.B."/>
            <person name="Chen Z."/>
            <person name="Freedman E."/>
            <person name="Gellesch M."/>
            <person name="Goldberg J."/>
            <person name="Griggs A."/>
            <person name="Gujja S."/>
            <person name="Heilman E."/>
            <person name="Heiman D."/>
            <person name="Howarth C."/>
            <person name="Mehta T."/>
            <person name="Neiman D."/>
            <person name="Pearson M."/>
            <person name="Roberts A."/>
            <person name="Saif S."/>
            <person name="Shea T."/>
            <person name="Shenoy N."/>
            <person name="Sisk P."/>
            <person name="Stolte C."/>
            <person name="Sykes S."/>
            <person name="White J."/>
            <person name="Yandava C."/>
            <person name="Haas B."/>
            <person name="Nusbaum C."/>
            <person name="Birren B."/>
        </authorList>
    </citation>
    <scope>NUCLEOTIDE SEQUENCE</scope>
    <source>
        <strain evidence="11">ATCC 30864</strain>
    </source>
</reference>
<dbReference type="SMART" id="SM01190">
    <property type="entry name" value="EMP24_GP25L"/>
    <property type="match status" value="1"/>
</dbReference>
<dbReference type="EMBL" id="KE346363">
    <property type="protein sequence ID" value="KJE92288.1"/>
    <property type="molecule type" value="Genomic_DNA"/>
</dbReference>